<dbReference type="PROSITE" id="PS00138">
    <property type="entry name" value="SUBTILASE_SER"/>
    <property type="match status" value="1"/>
</dbReference>
<dbReference type="EMBL" id="JAOZEW010000010">
    <property type="protein sequence ID" value="MCV9928124.1"/>
    <property type="molecule type" value="Genomic_DNA"/>
</dbReference>
<dbReference type="SUPFAM" id="SSF52743">
    <property type="entry name" value="Subtilisin-like"/>
    <property type="match status" value="1"/>
</dbReference>
<dbReference type="GO" id="GO:0016020">
    <property type="term" value="C:membrane"/>
    <property type="evidence" value="ECO:0007669"/>
    <property type="project" value="TreeGrafter"/>
</dbReference>
<evidence type="ECO:0000256" key="2">
    <source>
        <dbReference type="ARBA" id="ARBA00022801"/>
    </source>
</evidence>
<dbReference type="RefSeq" id="WP_264206248.1">
    <property type="nucleotide sequence ID" value="NZ_JAOZEW010000010.1"/>
</dbReference>
<evidence type="ECO:0000256" key="3">
    <source>
        <dbReference type="ARBA" id="ARBA00022825"/>
    </source>
</evidence>
<dbReference type="AlphaFoldDB" id="A0A9X3C4L7"/>
<dbReference type="InterPro" id="IPR015500">
    <property type="entry name" value="Peptidase_S8_subtilisin-rel"/>
</dbReference>
<feature type="domain" description="Peptidase S8/S53" evidence="5">
    <location>
        <begin position="46"/>
        <end position="316"/>
    </location>
</feature>
<accession>A0A9X3C4L7</accession>
<evidence type="ECO:0000259" key="5">
    <source>
        <dbReference type="Pfam" id="PF00082"/>
    </source>
</evidence>
<dbReference type="InterPro" id="IPR036852">
    <property type="entry name" value="Peptidase_S8/S53_dom_sf"/>
</dbReference>
<evidence type="ECO:0000256" key="4">
    <source>
        <dbReference type="PROSITE-ProRule" id="PRU01240"/>
    </source>
</evidence>
<feature type="active site" description="Charge relay system" evidence="4">
    <location>
        <position position="101"/>
    </location>
</feature>
<gene>
    <name evidence="6" type="ORF">OIU83_10695</name>
</gene>
<keyword evidence="3 4" id="KW-0720">Serine protease</keyword>
<protein>
    <submittedName>
        <fullName evidence="6">S8 family serine peptidase</fullName>
    </submittedName>
</protein>
<evidence type="ECO:0000256" key="1">
    <source>
        <dbReference type="ARBA" id="ARBA00022670"/>
    </source>
</evidence>
<sequence>MITVNNKFFNQQWGLKLINIEDAWSLLNNSQPLNGSLTEKAFGNPNINVVIVDNGVETNNNISVHKSFRGQTTSGNPKFLKNIALENNTYFDFKDYLIGSHGMGVSGIAMAKAHVNNLSSYNGEGVVGVAPNCSFYSITTEKDIQFKLLSMFGLAGLEFTSPSQDVLNDAYNINTDRILISPLMKQRGTPNAGSNLNFFLNGLYADVFNLSLKILSSPNLITENYSKIIFNEISFFGRKGRGCVSVIGAGNDGQDIEPRPNEFLNELASSNKPMIVGAVSVDNTYNWLTNNPPANAKKSNYSNYGARIDICAPGGGEIDAPGFPPALGLQEKNLIFSTTVKGAGDLYSNSPLKLTLKTKVSARELNPIDPDYYDFVVLEFDNSNGLFEGQRIILGEFSTLNNYEMYYVNGVFPSNQIAIKGMKKSTYSNLVDSSGTGTKSIVEFSPMFTKIVAITSNRIIKVENTKGAFASTTDKIYIGTLGDSSSGSTRNIRSINPTTNEITLVSSITANVGDFVIFPKKNSEIFSGNTNGSKKIVVQNTEGFFPGGLVYVEQSDAYSTITSVDVNTRTINLQDPLLYSSTITSGTKYVKNIATGDITTEFNGTSAATPFVSGVAALVLSANNNLSAAEVKHILQKTASSSKTVSGTTIPSYSLNSDGYMHNTHYGTGLVDAGAAVQLALNWHTSTTLQKPKMEIADKLNANIIVNVPASDPVISPDIWIKAFGDTTTTLPTGSIPINTIKTLEDQIIYVRVRNTGNRQSFKECDLRVLIAFTDEDKPAFPFPSKWFDQSDVKLLAVKEIPIIAPRSEAIIQVEWKNIAAFWDNFNPLPTTNGILTPGGLRKRAYILAHIAPFDGLEIEVMGDNIRNNKQLSYKEIIVTHNGINNRTSYIPGNQLNITVGTDIIEKFFDLTIENILASGLATLKIKATRKNRLDHTTEEVIYKRTGTVWALESGSPDWIAFQTPTEADSVHTNYKNMTFPHKLTINEEEEEIKLEIINT</sequence>
<keyword evidence="2 4" id="KW-0378">Hydrolase</keyword>
<name>A0A9X3C4L7_9FLAO</name>
<dbReference type="Gene3D" id="3.40.50.200">
    <property type="entry name" value="Peptidase S8/S53 domain"/>
    <property type="match status" value="2"/>
</dbReference>
<dbReference type="GO" id="GO:0016485">
    <property type="term" value="P:protein processing"/>
    <property type="evidence" value="ECO:0007669"/>
    <property type="project" value="TreeGrafter"/>
</dbReference>
<comment type="similarity">
    <text evidence="4">Belongs to the peptidase S8 family.</text>
</comment>
<dbReference type="PANTHER" id="PTHR42884">
    <property type="entry name" value="PROPROTEIN CONVERTASE SUBTILISIN/KEXIN-RELATED"/>
    <property type="match status" value="1"/>
</dbReference>
<reference evidence="6" key="1">
    <citation type="submission" date="2022-10" db="EMBL/GenBank/DDBJ databases">
        <title>Two novel species of Flavobacterium.</title>
        <authorList>
            <person name="Liu Q."/>
            <person name="Xin Y.-H."/>
        </authorList>
    </citation>
    <scope>NUCLEOTIDE SEQUENCE</scope>
    <source>
        <strain evidence="6">LS1R49</strain>
    </source>
</reference>
<evidence type="ECO:0000313" key="7">
    <source>
        <dbReference type="Proteomes" id="UP001151079"/>
    </source>
</evidence>
<dbReference type="PANTHER" id="PTHR42884:SF14">
    <property type="entry name" value="NEUROENDOCRINE CONVERTASE 1"/>
    <property type="match status" value="1"/>
</dbReference>
<keyword evidence="7" id="KW-1185">Reference proteome</keyword>
<dbReference type="InterPro" id="IPR023828">
    <property type="entry name" value="Peptidase_S8_Ser-AS"/>
</dbReference>
<dbReference type="Proteomes" id="UP001151079">
    <property type="component" value="Unassembled WGS sequence"/>
</dbReference>
<dbReference type="InterPro" id="IPR000209">
    <property type="entry name" value="Peptidase_S8/S53_dom"/>
</dbReference>
<keyword evidence="1 4" id="KW-0645">Protease</keyword>
<dbReference type="PROSITE" id="PS51892">
    <property type="entry name" value="SUBTILASE"/>
    <property type="match status" value="1"/>
</dbReference>
<feature type="active site" description="Charge relay system" evidence="4">
    <location>
        <position position="53"/>
    </location>
</feature>
<evidence type="ECO:0000313" key="6">
    <source>
        <dbReference type="EMBL" id="MCV9928124.1"/>
    </source>
</evidence>
<organism evidence="6 7">
    <name type="scientific">Flavobacterium shii</name>
    <dbReference type="NCBI Taxonomy" id="2987687"/>
    <lineage>
        <taxon>Bacteria</taxon>
        <taxon>Pseudomonadati</taxon>
        <taxon>Bacteroidota</taxon>
        <taxon>Flavobacteriia</taxon>
        <taxon>Flavobacteriales</taxon>
        <taxon>Flavobacteriaceae</taxon>
        <taxon>Flavobacterium</taxon>
    </lineage>
</organism>
<dbReference type="GO" id="GO:0004252">
    <property type="term" value="F:serine-type endopeptidase activity"/>
    <property type="evidence" value="ECO:0007669"/>
    <property type="project" value="UniProtKB-UniRule"/>
</dbReference>
<feature type="domain" description="Peptidase S8/S53" evidence="5">
    <location>
        <begin position="584"/>
        <end position="644"/>
    </location>
</feature>
<dbReference type="PRINTS" id="PR00723">
    <property type="entry name" value="SUBTILISIN"/>
</dbReference>
<comment type="caution">
    <text evidence="6">The sequence shown here is derived from an EMBL/GenBank/DDBJ whole genome shotgun (WGS) entry which is preliminary data.</text>
</comment>
<dbReference type="Pfam" id="PF00082">
    <property type="entry name" value="Peptidase_S8"/>
    <property type="match status" value="2"/>
</dbReference>
<feature type="active site" description="Charge relay system" evidence="4">
    <location>
        <position position="606"/>
    </location>
</feature>
<proteinExistence type="inferred from homology"/>